<dbReference type="PANTHER" id="PTHR43397:SF1">
    <property type="entry name" value="ERGOTHIONEINE BIOSYNTHESIS PROTEIN 1"/>
    <property type="match status" value="1"/>
</dbReference>
<evidence type="ECO:0000256" key="2">
    <source>
        <dbReference type="ARBA" id="ARBA00022679"/>
    </source>
</evidence>
<dbReference type="NCBIfam" id="TIGR03438">
    <property type="entry name" value="egtD_ergothio"/>
    <property type="match status" value="1"/>
</dbReference>
<sequence>MEDAMLQAWPREYHAAKDSRFHFHDQLGCSGDMAAEIIAGLTARSRYLSARFLYDQQGAALFEAITDLPEYYLPRMERSIIAGHCNEISALIGPGRVLIEPGSGNCSKVEWMLEALRPAAYVPVDVTREQLTLSAQRLVARYPWLEVHAICADFGSDIRLPGSLADRPRLLFFPGSTIGNFTPAEAIAFLARMRQLCGEHGALLIGVDLYKNEDLLNAAYNDSAGITAQFNLNVLKHVNEVAGGNFECDRFRHVAFFNDSESRVEMHLESCVDQTVTVGDHQLVFRQGDRIHTENSYKYTIAGFRAVAEAAGFVARHTWCDENGWFSVHLLEHPG</sequence>
<dbReference type="AlphaFoldDB" id="A0A6C0TWN4"/>
<dbReference type="SUPFAM" id="SSF53335">
    <property type="entry name" value="S-adenosyl-L-methionine-dependent methyltransferases"/>
    <property type="match status" value="1"/>
</dbReference>
<dbReference type="InterPro" id="IPR051128">
    <property type="entry name" value="EgtD_Methyltrsf_superfamily"/>
</dbReference>
<reference evidence="4 5" key="1">
    <citation type="submission" date="2020-02" db="EMBL/GenBank/DDBJ databases">
        <title>Genome sequencing for Kineobactrum sp. M2.</title>
        <authorList>
            <person name="Park S.-J."/>
        </authorList>
    </citation>
    <scope>NUCLEOTIDE SEQUENCE [LARGE SCALE GENOMIC DNA]</scope>
    <source>
        <strain evidence="4 5">M2</strain>
    </source>
</reference>
<dbReference type="EC" id="2.1.1.44" evidence="4"/>
<evidence type="ECO:0000313" key="5">
    <source>
        <dbReference type="Proteomes" id="UP000477680"/>
    </source>
</evidence>
<dbReference type="Gene3D" id="3.40.50.150">
    <property type="entry name" value="Vaccinia Virus protein VP39"/>
    <property type="match status" value="1"/>
</dbReference>
<dbReference type="KEGG" id="kim:G3T16_00960"/>
<dbReference type="InterPro" id="IPR017804">
    <property type="entry name" value="MeTrfase_EgtD-like"/>
</dbReference>
<dbReference type="InterPro" id="IPR019257">
    <property type="entry name" value="MeTrfase_dom"/>
</dbReference>
<dbReference type="GO" id="GO:0032259">
    <property type="term" value="P:methylation"/>
    <property type="evidence" value="ECO:0007669"/>
    <property type="project" value="UniProtKB-KW"/>
</dbReference>
<name>A0A6C0TWN4_9GAMM</name>
<dbReference type="PANTHER" id="PTHR43397">
    <property type="entry name" value="ERGOTHIONEINE BIOSYNTHESIS PROTEIN 1"/>
    <property type="match status" value="1"/>
</dbReference>
<keyword evidence="1 4" id="KW-0489">Methyltransferase</keyword>
<evidence type="ECO:0000256" key="1">
    <source>
        <dbReference type="ARBA" id="ARBA00022603"/>
    </source>
</evidence>
<protein>
    <submittedName>
        <fullName evidence="4">L-histidine N(Alpha)-methyltransferase</fullName>
        <ecNumber evidence="4">2.1.1.44</ecNumber>
    </submittedName>
</protein>
<dbReference type="GO" id="GO:0052706">
    <property type="term" value="F:L-histidine N(alpha)-methyltransferase activity"/>
    <property type="evidence" value="ECO:0007669"/>
    <property type="project" value="UniProtKB-EC"/>
</dbReference>
<dbReference type="RefSeq" id="WP_163493441.1">
    <property type="nucleotide sequence ID" value="NZ_CP048711.1"/>
</dbReference>
<dbReference type="InterPro" id="IPR035094">
    <property type="entry name" value="EgtD"/>
</dbReference>
<evidence type="ECO:0000259" key="3">
    <source>
        <dbReference type="Pfam" id="PF10017"/>
    </source>
</evidence>
<dbReference type="PIRSF" id="PIRSF018005">
    <property type="entry name" value="UCP018005"/>
    <property type="match status" value="1"/>
</dbReference>
<keyword evidence="2 4" id="KW-0808">Transferase</keyword>
<dbReference type="InterPro" id="IPR029063">
    <property type="entry name" value="SAM-dependent_MTases_sf"/>
</dbReference>
<gene>
    <name evidence="4" type="primary">egtD</name>
    <name evidence="4" type="ORF">G3T16_00960</name>
</gene>
<dbReference type="Pfam" id="PF10017">
    <property type="entry name" value="Methyltransf_33"/>
    <property type="match status" value="1"/>
</dbReference>
<keyword evidence="5" id="KW-1185">Reference proteome</keyword>
<dbReference type="EMBL" id="CP048711">
    <property type="protein sequence ID" value="QIB64191.1"/>
    <property type="molecule type" value="Genomic_DNA"/>
</dbReference>
<proteinExistence type="predicted"/>
<dbReference type="Proteomes" id="UP000477680">
    <property type="component" value="Chromosome"/>
</dbReference>
<organism evidence="4 5">
    <name type="scientific">Kineobactrum salinum</name>
    <dbReference type="NCBI Taxonomy" id="2708301"/>
    <lineage>
        <taxon>Bacteria</taxon>
        <taxon>Pseudomonadati</taxon>
        <taxon>Pseudomonadota</taxon>
        <taxon>Gammaproteobacteria</taxon>
        <taxon>Cellvibrionales</taxon>
        <taxon>Halieaceae</taxon>
        <taxon>Kineobactrum</taxon>
    </lineage>
</organism>
<feature type="domain" description="Histidine-specific methyltransferase SAM-dependent" evidence="3">
    <location>
        <begin position="34"/>
        <end position="332"/>
    </location>
</feature>
<accession>A0A6C0TWN4</accession>
<evidence type="ECO:0000313" key="4">
    <source>
        <dbReference type="EMBL" id="QIB64191.1"/>
    </source>
</evidence>